<comment type="caution">
    <text evidence="3">Lacks conserved residue(s) required for the propagation of feature annotation.</text>
</comment>
<evidence type="ECO:0000256" key="5">
    <source>
        <dbReference type="SAM" id="SignalP"/>
    </source>
</evidence>
<dbReference type="CDD" id="cd00041">
    <property type="entry name" value="CUB"/>
    <property type="match status" value="1"/>
</dbReference>
<evidence type="ECO:0000256" key="3">
    <source>
        <dbReference type="PROSITE-ProRule" id="PRU00196"/>
    </source>
</evidence>
<keyword evidence="4" id="KW-0768">Sushi</keyword>
<dbReference type="InterPro" id="IPR000436">
    <property type="entry name" value="Sushi_SCR_CCP_dom"/>
</dbReference>
<dbReference type="InterPro" id="IPR035976">
    <property type="entry name" value="Sushi/SCR/CCP_sf"/>
</dbReference>
<proteinExistence type="predicted"/>
<keyword evidence="1 3" id="KW-1015">Disulfide bond</keyword>
<dbReference type="GO" id="GO:0016020">
    <property type="term" value="C:membrane"/>
    <property type="evidence" value="ECO:0007669"/>
    <property type="project" value="InterPro"/>
</dbReference>
<dbReference type="GeneID" id="116304028"/>
<dbReference type="Gene3D" id="2.60.120.290">
    <property type="entry name" value="Spermadhesin, CUB domain"/>
    <property type="match status" value="1"/>
</dbReference>
<dbReference type="SUPFAM" id="SSF49854">
    <property type="entry name" value="Spermadhesin, CUB domain"/>
    <property type="match status" value="1"/>
</dbReference>
<feature type="disulfide bond" evidence="3">
    <location>
        <begin position="342"/>
        <end position="352"/>
    </location>
</feature>
<dbReference type="SUPFAM" id="SSF57535">
    <property type="entry name" value="Complement control module/SCR domain"/>
    <property type="match status" value="1"/>
</dbReference>
<dbReference type="InterPro" id="IPR036772">
    <property type="entry name" value="SRCR-like_dom_sf"/>
</dbReference>
<feature type="chain" id="PRO_5028258862" evidence="5">
    <location>
        <begin position="28"/>
        <end position="477"/>
    </location>
</feature>
<dbReference type="Pfam" id="PF00530">
    <property type="entry name" value="SRCR"/>
    <property type="match status" value="2"/>
</dbReference>
<evidence type="ECO:0000259" key="7">
    <source>
        <dbReference type="PROSITE" id="PS50287"/>
    </source>
</evidence>
<sequence length="477" mass="51628">MFPDRVILLNLLAIVALITMQLEAVQSSVPDYPQFADRVQLSCKTGYRQTGTKTLSCTGRRCQPLVASLIGCSDWSITVPVCQPVGASSGASCPNPGFPLHWGAAKASYPHGHVKNIFCKTSNMDMDMSPILKCVNGRWSGPVPTCRDIRISITKSSGCGNTYESSNPPGGEIMSPGYPSQDYGNDKQCHWKISSNSRIGLWFKTFRTESVLDTVKVYDGGSASAPLLGTFSGSRLPPYITSKSNQLYITFTTDGSLGYKGFAASYRALGIGTLRLVNGTSRSGRVEVYMNKEWGTICDDAWDITDAGVFCRHLGFPGAVSAYTNLEFGAGTGKIWLDDHVCTGAETHFLKCNSRNWGEHDCGHSEDAGVKCQKRVKLVNGGASYGRVEVYHAGQWGTVCDDAWDMDDANVVCRELGFSRATNAYTDAHYGQGTGPIWIDETSCLGTEDSLLSCGFRGWISNNQGCSHSEDVGVKCV</sequence>
<organism evidence="9 10">
    <name type="scientific">Actinia tenebrosa</name>
    <name type="common">Australian red waratah sea anemone</name>
    <dbReference type="NCBI Taxonomy" id="6105"/>
    <lineage>
        <taxon>Eukaryota</taxon>
        <taxon>Metazoa</taxon>
        <taxon>Cnidaria</taxon>
        <taxon>Anthozoa</taxon>
        <taxon>Hexacorallia</taxon>
        <taxon>Actiniaria</taxon>
        <taxon>Actiniidae</taxon>
        <taxon>Actinia</taxon>
    </lineage>
</organism>
<keyword evidence="9" id="KW-1185">Reference proteome</keyword>
<evidence type="ECO:0000313" key="10">
    <source>
        <dbReference type="RefSeq" id="XP_031569538.1"/>
    </source>
</evidence>
<dbReference type="InterPro" id="IPR000859">
    <property type="entry name" value="CUB_dom"/>
</dbReference>
<dbReference type="PROSITE" id="PS50287">
    <property type="entry name" value="SRCR_2"/>
    <property type="match status" value="2"/>
</dbReference>
<dbReference type="PRINTS" id="PR00258">
    <property type="entry name" value="SPERACTRCPTR"/>
</dbReference>
<evidence type="ECO:0000256" key="2">
    <source>
        <dbReference type="ARBA" id="ARBA00023180"/>
    </source>
</evidence>
<dbReference type="PANTHER" id="PTHR48071">
    <property type="entry name" value="SRCR DOMAIN-CONTAINING PROTEIN"/>
    <property type="match status" value="1"/>
</dbReference>
<evidence type="ECO:0000256" key="4">
    <source>
        <dbReference type="PROSITE-ProRule" id="PRU00302"/>
    </source>
</evidence>
<dbReference type="PROSITE" id="PS01180">
    <property type="entry name" value="CUB"/>
    <property type="match status" value="1"/>
</dbReference>
<dbReference type="SMART" id="SM00042">
    <property type="entry name" value="CUB"/>
    <property type="match status" value="1"/>
</dbReference>
<dbReference type="PROSITE" id="PS50923">
    <property type="entry name" value="SUSHI"/>
    <property type="match status" value="1"/>
</dbReference>
<keyword evidence="2" id="KW-0325">Glycoprotein</keyword>
<feature type="signal peptide" evidence="5">
    <location>
        <begin position="1"/>
        <end position="27"/>
    </location>
</feature>
<dbReference type="RefSeq" id="XP_031569538.1">
    <property type="nucleotide sequence ID" value="XM_031713678.1"/>
</dbReference>
<dbReference type="SUPFAM" id="SSF56487">
    <property type="entry name" value="SRCR-like"/>
    <property type="match status" value="2"/>
</dbReference>
<feature type="domain" description="CUB" evidence="6">
    <location>
        <begin position="159"/>
        <end position="269"/>
    </location>
</feature>
<gene>
    <name evidence="10" type="primary">LOC116304028</name>
</gene>
<evidence type="ECO:0000256" key="1">
    <source>
        <dbReference type="ARBA" id="ARBA00023157"/>
    </source>
</evidence>
<dbReference type="Pfam" id="PF00431">
    <property type="entry name" value="CUB"/>
    <property type="match status" value="1"/>
</dbReference>
<dbReference type="SMART" id="SM00202">
    <property type="entry name" value="SR"/>
    <property type="match status" value="2"/>
</dbReference>
<dbReference type="PROSITE" id="PS00420">
    <property type="entry name" value="SRCR_1"/>
    <property type="match status" value="2"/>
</dbReference>
<dbReference type="Proteomes" id="UP000515163">
    <property type="component" value="Unplaced"/>
</dbReference>
<evidence type="ECO:0000259" key="6">
    <source>
        <dbReference type="PROSITE" id="PS01180"/>
    </source>
</evidence>
<feature type="domain" description="SRCR" evidence="7">
    <location>
        <begin position="274"/>
        <end position="373"/>
    </location>
</feature>
<dbReference type="FunFam" id="2.60.120.290:FF:000005">
    <property type="entry name" value="Procollagen C-endopeptidase enhancer 1"/>
    <property type="match status" value="1"/>
</dbReference>
<keyword evidence="5" id="KW-0732">Signal</keyword>
<dbReference type="KEGG" id="aten:116304028"/>
<dbReference type="InterPro" id="IPR001190">
    <property type="entry name" value="SRCR"/>
</dbReference>
<evidence type="ECO:0000313" key="9">
    <source>
        <dbReference type="Proteomes" id="UP000515163"/>
    </source>
</evidence>
<feature type="disulfide bond" evidence="3">
    <location>
        <begin position="298"/>
        <end position="362"/>
    </location>
</feature>
<feature type="domain" description="SRCR" evidence="7">
    <location>
        <begin position="376"/>
        <end position="477"/>
    </location>
</feature>
<dbReference type="OrthoDB" id="10051855at2759"/>
<dbReference type="FunFam" id="3.10.250.10:FF:000011">
    <property type="entry name" value="Scavenger receptor class A member 5"/>
    <property type="match status" value="2"/>
</dbReference>
<feature type="domain" description="Sushi" evidence="8">
    <location>
        <begin position="91"/>
        <end position="148"/>
    </location>
</feature>
<dbReference type="PANTHER" id="PTHR48071:SF18">
    <property type="entry name" value="DELETED IN MALIGNANT BRAIN TUMORS 1 PROTEIN-RELATED"/>
    <property type="match status" value="1"/>
</dbReference>
<dbReference type="Gene3D" id="2.10.70.10">
    <property type="entry name" value="Complement Module, domain 1"/>
    <property type="match status" value="1"/>
</dbReference>
<feature type="disulfide bond" evidence="3">
    <location>
        <begin position="311"/>
        <end position="372"/>
    </location>
</feature>
<accession>A0A6P8ITM2</accession>
<dbReference type="SMART" id="SM00032">
    <property type="entry name" value="CCP"/>
    <property type="match status" value="2"/>
</dbReference>
<reference evidence="10" key="1">
    <citation type="submission" date="2025-08" db="UniProtKB">
        <authorList>
            <consortium name="RefSeq"/>
        </authorList>
    </citation>
    <scope>IDENTIFICATION</scope>
    <source>
        <tissue evidence="10">Tentacle</tissue>
    </source>
</reference>
<dbReference type="InParanoid" id="A0A6P8ITM2"/>
<feature type="disulfide bond" evidence="4">
    <location>
        <begin position="119"/>
        <end position="146"/>
    </location>
</feature>
<name>A0A6P8ITM2_ACTTE</name>
<feature type="disulfide bond" evidence="3">
    <location>
        <begin position="444"/>
        <end position="454"/>
    </location>
</feature>
<dbReference type="AlphaFoldDB" id="A0A6P8ITM2"/>
<dbReference type="Gene3D" id="3.10.250.10">
    <property type="entry name" value="SRCR-like domain"/>
    <property type="match status" value="2"/>
</dbReference>
<evidence type="ECO:0000259" key="8">
    <source>
        <dbReference type="PROSITE" id="PS50923"/>
    </source>
</evidence>
<dbReference type="InterPro" id="IPR035914">
    <property type="entry name" value="Sperma_CUB_dom_sf"/>
</dbReference>
<protein>
    <submittedName>
        <fullName evidence="10">DMBT1-like protein</fullName>
    </submittedName>
</protein>